<reference evidence="1 2" key="1">
    <citation type="journal article" date="2019" name="Emerg. Microbes Infect.">
        <title>Comprehensive subspecies identification of 175 nontuberculous mycobacteria species based on 7547 genomic profiles.</title>
        <authorList>
            <person name="Matsumoto Y."/>
            <person name="Kinjo T."/>
            <person name="Motooka D."/>
            <person name="Nabeya D."/>
            <person name="Jung N."/>
            <person name="Uechi K."/>
            <person name="Horii T."/>
            <person name="Iida T."/>
            <person name="Fujita J."/>
            <person name="Nakamura S."/>
        </authorList>
    </citation>
    <scope>NUCLEOTIDE SEQUENCE [LARGE SCALE GENOMIC DNA]</scope>
    <source>
        <strain evidence="1 2">JCM 6377</strain>
    </source>
</reference>
<evidence type="ECO:0008006" key="3">
    <source>
        <dbReference type="Google" id="ProtNLM"/>
    </source>
</evidence>
<dbReference type="AlphaFoldDB" id="A0A7I9W2T1"/>
<accession>A0A7I9W2T1</accession>
<organism evidence="1 2">
    <name type="scientific">Mycolicibacterium agri</name>
    <name type="common">Mycobacterium agri</name>
    <dbReference type="NCBI Taxonomy" id="36811"/>
    <lineage>
        <taxon>Bacteria</taxon>
        <taxon>Bacillati</taxon>
        <taxon>Actinomycetota</taxon>
        <taxon>Actinomycetes</taxon>
        <taxon>Mycobacteriales</taxon>
        <taxon>Mycobacteriaceae</taxon>
        <taxon>Mycolicibacterium</taxon>
    </lineage>
</organism>
<comment type="caution">
    <text evidence="1">The sequence shown here is derived from an EMBL/GenBank/DDBJ whole genome shotgun (WGS) entry which is preliminary data.</text>
</comment>
<dbReference type="Pfam" id="PF11305">
    <property type="entry name" value="DUF3107"/>
    <property type="match status" value="1"/>
</dbReference>
<evidence type="ECO:0000313" key="1">
    <source>
        <dbReference type="EMBL" id="GFG51647.1"/>
    </source>
</evidence>
<gene>
    <name evidence="1" type="ORF">MAGR_30880</name>
</gene>
<sequence>MLVTVRTQFARAPMSVRRMGVCAFASRERAPRIGGARRPLAFWEERIRNAPETLSNAIRTANQNAFKTQMTKGSSVEVKIGVMDSPRELAFNSAQSPTEVEKLITDALAKDSSGVLALTDEKGRRFLVQASKIAYVEIGAADVRRVGFGVGLETAKTG</sequence>
<proteinExistence type="predicted"/>
<dbReference type="Proteomes" id="UP000465302">
    <property type="component" value="Unassembled WGS sequence"/>
</dbReference>
<dbReference type="EMBL" id="BLKS01000001">
    <property type="protein sequence ID" value="GFG51647.1"/>
    <property type="molecule type" value="Genomic_DNA"/>
</dbReference>
<name>A0A7I9W2T1_MYCAG</name>
<evidence type="ECO:0000313" key="2">
    <source>
        <dbReference type="Proteomes" id="UP000465302"/>
    </source>
</evidence>
<dbReference type="InterPro" id="IPR021456">
    <property type="entry name" value="DUF3107"/>
</dbReference>
<protein>
    <recommendedName>
        <fullName evidence="3">ATP-binding protein</fullName>
    </recommendedName>
</protein>